<name>A0AAV9BRC4_ACOGR</name>
<dbReference type="GO" id="GO:0016787">
    <property type="term" value="F:hydrolase activity"/>
    <property type="evidence" value="ECO:0007669"/>
    <property type="project" value="InterPro"/>
</dbReference>
<accession>A0AAV9BRC4</accession>
<dbReference type="AlphaFoldDB" id="A0AAV9BRC4"/>
<dbReference type="Pfam" id="PF07859">
    <property type="entry name" value="Abhydrolase_3"/>
    <property type="match status" value="1"/>
</dbReference>
<dbReference type="PANTHER" id="PTHR23024">
    <property type="entry name" value="ARYLACETAMIDE DEACETYLASE"/>
    <property type="match status" value="1"/>
</dbReference>
<dbReference type="Gene3D" id="3.40.50.1820">
    <property type="entry name" value="alpha/beta hydrolase"/>
    <property type="match status" value="1"/>
</dbReference>
<protein>
    <submittedName>
        <fullName evidence="2">Carboxylesterase 15</fullName>
    </submittedName>
</protein>
<sequence>MSTTTPNPPPKTIVEDIAGWLRVYSDGTVDRTWTGPPQILSAFQTIPPTNGDYVDGVATYDVILDPLSDVLLRLYLPLPSPHHPHLPLLLHFQGGGFCVSRPTWRMYHDFYSRLVRSLPAACVSVQTRLAPEHRLPAAVDDCLSALSWLRSSPSDVLASAGVDLTRVFLIGDSSGGNLVHQVAARTGDVSPVRIAGAIPIHPGFVRARRSESEKDLGNESPMLTLDMLDRFLALALPEGETKDHPITCPMGEEGFVGEVVGQMPPMMVVVAEKDLIRDTEMEYVEAARKSGLEVEVLVNEGVGHSFYLNSFAVKEDPKTAEETEKLIDGIRDFVRRH</sequence>
<evidence type="ECO:0000313" key="3">
    <source>
        <dbReference type="Proteomes" id="UP001179952"/>
    </source>
</evidence>
<dbReference type="EMBL" id="JAUJYN010000002">
    <property type="protein sequence ID" value="KAK1278971.1"/>
    <property type="molecule type" value="Genomic_DNA"/>
</dbReference>
<evidence type="ECO:0000259" key="1">
    <source>
        <dbReference type="Pfam" id="PF07859"/>
    </source>
</evidence>
<gene>
    <name evidence="2" type="ORF">QJS04_geneDACA003632</name>
</gene>
<dbReference type="InterPro" id="IPR029058">
    <property type="entry name" value="AB_hydrolase_fold"/>
</dbReference>
<reference evidence="2" key="1">
    <citation type="journal article" date="2023" name="Nat. Commun.">
        <title>Diploid and tetraploid genomes of Acorus and the evolution of monocots.</title>
        <authorList>
            <person name="Ma L."/>
            <person name="Liu K.W."/>
            <person name="Li Z."/>
            <person name="Hsiao Y.Y."/>
            <person name="Qi Y."/>
            <person name="Fu T."/>
            <person name="Tang G.D."/>
            <person name="Zhang D."/>
            <person name="Sun W.H."/>
            <person name="Liu D.K."/>
            <person name="Li Y."/>
            <person name="Chen G.Z."/>
            <person name="Liu X.D."/>
            <person name="Liao X.Y."/>
            <person name="Jiang Y.T."/>
            <person name="Yu X."/>
            <person name="Hao Y."/>
            <person name="Huang J."/>
            <person name="Zhao X.W."/>
            <person name="Ke S."/>
            <person name="Chen Y.Y."/>
            <person name="Wu W.L."/>
            <person name="Hsu J.L."/>
            <person name="Lin Y.F."/>
            <person name="Huang M.D."/>
            <person name="Li C.Y."/>
            <person name="Huang L."/>
            <person name="Wang Z.W."/>
            <person name="Zhao X."/>
            <person name="Zhong W.Y."/>
            <person name="Peng D.H."/>
            <person name="Ahmad S."/>
            <person name="Lan S."/>
            <person name="Zhang J.S."/>
            <person name="Tsai W.C."/>
            <person name="Van de Peer Y."/>
            <person name="Liu Z.J."/>
        </authorList>
    </citation>
    <scope>NUCLEOTIDE SEQUENCE</scope>
    <source>
        <strain evidence="2">SCP</strain>
    </source>
</reference>
<dbReference type="InterPro" id="IPR013094">
    <property type="entry name" value="AB_hydrolase_3"/>
</dbReference>
<keyword evidence="3" id="KW-1185">Reference proteome</keyword>
<comment type="caution">
    <text evidence="2">The sequence shown here is derived from an EMBL/GenBank/DDBJ whole genome shotgun (WGS) entry which is preliminary data.</text>
</comment>
<dbReference type="Proteomes" id="UP001179952">
    <property type="component" value="Unassembled WGS sequence"/>
</dbReference>
<dbReference type="PANTHER" id="PTHR23024:SF135">
    <property type="entry name" value="CELL DEATH ASSOCIATED PROTEIN"/>
    <property type="match status" value="1"/>
</dbReference>
<dbReference type="InterPro" id="IPR050466">
    <property type="entry name" value="Carboxylest/Gibb_receptor"/>
</dbReference>
<proteinExistence type="predicted"/>
<feature type="domain" description="Alpha/beta hydrolase fold-3" evidence="1">
    <location>
        <begin position="89"/>
        <end position="307"/>
    </location>
</feature>
<reference evidence="2" key="2">
    <citation type="submission" date="2023-06" db="EMBL/GenBank/DDBJ databases">
        <authorList>
            <person name="Ma L."/>
            <person name="Liu K.-W."/>
            <person name="Li Z."/>
            <person name="Hsiao Y.-Y."/>
            <person name="Qi Y."/>
            <person name="Fu T."/>
            <person name="Tang G."/>
            <person name="Zhang D."/>
            <person name="Sun W.-H."/>
            <person name="Liu D.-K."/>
            <person name="Li Y."/>
            <person name="Chen G.-Z."/>
            <person name="Liu X.-D."/>
            <person name="Liao X.-Y."/>
            <person name="Jiang Y.-T."/>
            <person name="Yu X."/>
            <person name="Hao Y."/>
            <person name="Huang J."/>
            <person name="Zhao X.-W."/>
            <person name="Ke S."/>
            <person name="Chen Y.-Y."/>
            <person name="Wu W.-L."/>
            <person name="Hsu J.-L."/>
            <person name="Lin Y.-F."/>
            <person name="Huang M.-D."/>
            <person name="Li C.-Y."/>
            <person name="Huang L."/>
            <person name="Wang Z.-W."/>
            <person name="Zhao X."/>
            <person name="Zhong W.-Y."/>
            <person name="Peng D.-H."/>
            <person name="Ahmad S."/>
            <person name="Lan S."/>
            <person name="Zhang J.-S."/>
            <person name="Tsai W.-C."/>
            <person name="Van De Peer Y."/>
            <person name="Liu Z.-J."/>
        </authorList>
    </citation>
    <scope>NUCLEOTIDE SEQUENCE</scope>
    <source>
        <strain evidence="2">SCP</strain>
        <tissue evidence="2">Leaves</tissue>
    </source>
</reference>
<dbReference type="SUPFAM" id="SSF53474">
    <property type="entry name" value="alpha/beta-Hydrolases"/>
    <property type="match status" value="1"/>
</dbReference>
<organism evidence="2 3">
    <name type="scientific">Acorus gramineus</name>
    <name type="common">Dwarf sweet flag</name>
    <dbReference type="NCBI Taxonomy" id="55184"/>
    <lineage>
        <taxon>Eukaryota</taxon>
        <taxon>Viridiplantae</taxon>
        <taxon>Streptophyta</taxon>
        <taxon>Embryophyta</taxon>
        <taxon>Tracheophyta</taxon>
        <taxon>Spermatophyta</taxon>
        <taxon>Magnoliopsida</taxon>
        <taxon>Liliopsida</taxon>
        <taxon>Acoraceae</taxon>
        <taxon>Acorus</taxon>
    </lineage>
</organism>
<evidence type="ECO:0000313" key="2">
    <source>
        <dbReference type="EMBL" id="KAK1278971.1"/>
    </source>
</evidence>